<dbReference type="Proteomes" id="UP000217696">
    <property type="component" value="Chromosome"/>
</dbReference>
<evidence type="ECO:0000313" key="2">
    <source>
        <dbReference type="Proteomes" id="UP000217696"/>
    </source>
</evidence>
<gene>
    <name evidence="1" type="ORF">CB4_01594</name>
</gene>
<name>A0A0U5B925_9BACL</name>
<dbReference type="EMBL" id="AP017312">
    <property type="protein sequence ID" value="BAU27420.1"/>
    <property type="molecule type" value="Genomic_DNA"/>
</dbReference>
<dbReference type="AlphaFoldDB" id="A0A0U5B925"/>
<sequence>MMAFLVLWLKKIILLVLLATFLDLLLPGNTYSKYVKLVMGLVILLTMLSPVMELFKKDWPAELSGLSGNTAAGTALDMSRVDALTKQLASHQDETAATYVRTQMSELIKKQVEKQYAVTVENVAVKLVPEGGKAEQPIESIQVTVSPEKTERSEVAASGSGAGMKPVEPVKPVQIEVGANGQTEHTKPAKESVAAMATRTRMEKDIQSSLSLAWNVPDHAVAVQWKSDREGGS</sequence>
<protein>
    <submittedName>
        <fullName evidence="1">Stage III sporulation protein AF</fullName>
    </submittedName>
</protein>
<accession>A0A0U5B925</accession>
<keyword evidence="2" id="KW-1185">Reference proteome</keyword>
<dbReference type="RefSeq" id="WP_096464745.1">
    <property type="nucleotide sequence ID" value="NZ_AP017312.1"/>
</dbReference>
<evidence type="ECO:0000313" key="1">
    <source>
        <dbReference type="EMBL" id="BAU27420.1"/>
    </source>
</evidence>
<reference evidence="1 2" key="1">
    <citation type="submission" date="2015-12" db="EMBL/GenBank/DDBJ databases">
        <title>Genome sequence of Aneurinibacillus soli.</title>
        <authorList>
            <person name="Lee J.S."/>
            <person name="Lee K.C."/>
            <person name="Kim K.K."/>
            <person name="Lee B.W."/>
        </authorList>
    </citation>
    <scope>NUCLEOTIDE SEQUENCE [LARGE SCALE GENOMIC DNA]</scope>
    <source>
        <strain evidence="1 2">CB4</strain>
    </source>
</reference>
<dbReference type="InterPro" id="IPR014245">
    <property type="entry name" value="Spore_III_AF"/>
</dbReference>
<dbReference type="NCBIfam" id="TIGR02896">
    <property type="entry name" value="spore_III_AF"/>
    <property type="match status" value="1"/>
</dbReference>
<dbReference type="Pfam" id="PF09581">
    <property type="entry name" value="Spore_III_AF"/>
    <property type="match status" value="1"/>
</dbReference>
<dbReference type="KEGG" id="asoc:CB4_01594"/>
<dbReference type="OrthoDB" id="2375554at2"/>
<proteinExistence type="predicted"/>
<organism evidence="1 2">
    <name type="scientific">Aneurinibacillus soli</name>
    <dbReference type="NCBI Taxonomy" id="1500254"/>
    <lineage>
        <taxon>Bacteria</taxon>
        <taxon>Bacillati</taxon>
        <taxon>Bacillota</taxon>
        <taxon>Bacilli</taxon>
        <taxon>Bacillales</taxon>
        <taxon>Paenibacillaceae</taxon>
        <taxon>Aneurinibacillus group</taxon>
        <taxon>Aneurinibacillus</taxon>
    </lineage>
</organism>